<accession>J9CD63</accession>
<dbReference type="AlphaFoldDB" id="J9CD63"/>
<dbReference type="PANTHER" id="PTHR30146">
    <property type="entry name" value="LACI-RELATED TRANSCRIPTIONAL REPRESSOR"/>
    <property type="match status" value="1"/>
</dbReference>
<keyword evidence="2" id="KW-0238">DNA-binding</keyword>
<evidence type="ECO:0000259" key="4">
    <source>
        <dbReference type="Pfam" id="PF13377"/>
    </source>
</evidence>
<gene>
    <name evidence="5" type="ORF">EVA_13979</name>
</gene>
<dbReference type="GO" id="GO:0003700">
    <property type="term" value="F:DNA-binding transcription factor activity"/>
    <property type="evidence" value="ECO:0007669"/>
    <property type="project" value="TreeGrafter"/>
</dbReference>
<dbReference type="Gene3D" id="3.40.50.2300">
    <property type="match status" value="2"/>
</dbReference>
<dbReference type="InterPro" id="IPR046335">
    <property type="entry name" value="LacI/GalR-like_sensor"/>
</dbReference>
<name>J9CD63_9ZZZZ</name>
<proteinExistence type="predicted"/>
<organism evidence="5">
    <name type="scientific">gut metagenome</name>
    <dbReference type="NCBI Taxonomy" id="749906"/>
    <lineage>
        <taxon>unclassified sequences</taxon>
        <taxon>metagenomes</taxon>
        <taxon>organismal metagenomes</taxon>
    </lineage>
</organism>
<dbReference type="CDD" id="cd06267">
    <property type="entry name" value="PBP1_LacI_sugar_binding-like"/>
    <property type="match status" value="1"/>
</dbReference>
<comment type="caution">
    <text evidence="5">The sequence shown here is derived from an EMBL/GenBank/DDBJ whole genome shotgun (WGS) entry which is preliminary data.</text>
</comment>
<reference evidence="5" key="1">
    <citation type="journal article" date="2012" name="PLoS ONE">
        <title>Gene sets for utilization of primary and secondary nutrition supplies in the distal gut of endangered iberian lynx.</title>
        <authorList>
            <person name="Alcaide M."/>
            <person name="Messina E."/>
            <person name="Richter M."/>
            <person name="Bargiela R."/>
            <person name="Peplies J."/>
            <person name="Huws S.A."/>
            <person name="Newbold C.J."/>
            <person name="Golyshin P.N."/>
            <person name="Simon M.A."/>
            <person name="Lopez G."/>
            <person name="Yakimov M.M."/>
            <person name="Ferrer M."/>
        </authorList>
    </citation>
    <scope>NUCLEOTIDE SEQUENCE</scope>
</reference>
<protein>
    <submittedName>
        <fullName evidence="5">Transcriptional regulator, LacI family</fullName>
    </submittedName>
</protein>
<feature type="domain" description="Transcriptional regulator LacI/GalR-like sensor" evidence="4">
    <location>
        <begin position="7"/>
        <end position="149"/>
    </location>
</feature>
<dbReference type="InterPro" id="IPR028082">
    <property type="entry name" value="Peripla_BP_I"/>
</dbReference>
<evidence type="ECO:0000256" key="2">
    <source>
        <dbReference type="ARBA" id="ARBA00023125"/>
    </source>
</evidence>
<dbReference type="GO" id="GO:0000976">
    <property type="term" value="F:transcription cis-regulatory region binding"/>
    <property type="evidence" value="ECO:0007669"/>
    <property type="project" value="TreeGrafter"/>
</dbReference>
<dbReference type="PANTHER" id="PTHR30146:SF109">
    <property type="entry name" value="HTH-TYPE TRANSCRIPTIONAL REGULATOR GALS"/>
    <property type="match status" value="1"/>
</dbReference>
<keyword evidence="1" id="KW-0805">Transcription regulation</keyword>
<sequence length="152" mass="16346">MPACCDRSVSQLRFNGYKAALKESGIAYDEALVMETNGHYGMNQAFEGTKALVERGAEFTALFTVSDSTAIAAMKALEEEGRAVPDDCSVIAIDGLNISQFVSPTLTTMTQPAEEMGEECVQILLDILEGRAGNRHVRLEAPLRDGASVKSI</sequence>
<keyword evidence="3" id="KW-0804">Transcription</keyword>
<evidence type="ECO:0000256" key="3">
    <source>
        <dbReference type="ARBA" id="ARBA00023163"/>
    </source>
</evidence>
<dbReference type="EMBL" id="AMCI01004520">
    <property type="protein sequence ID" value="EJW97915.1"/>
    <property type="molecule type" value="Genomic_DNA"/>
</dbReference>
<dbReference type="Pfam" id="PF13377">
    <property type="entry name" value="Peripla_BP_3"/>
    <property type="match status" value="1"/>
</dbReference>
<evidence type="ECO:0000256" key="1">
    <source>
        <dbReference type="ARBA" id="ARBA00023015"/>
    </source>
</evidence>
<evidence type="ECO:0000313" key="5">
    <source>
        <dbReference type="EMBL" id="EJW97915.1"/>
    </source>
</evidence>
<dbReference type="SUPFAM" id="SSF53822">
    <property type="entry name" value="Periplasmic binding protein-like I"/>
    <property type="match status" value="1"/>
</dbReference>